<accession>A0A0F9ICQ0</accession>
<organism evidence="1">
    <name type="scientific">marine sediment metagenome</name>
    <dbReference type="NCBI Taxonomy" id="412755"/>
    <lineage>
        <taxon>unclassified sequences</taxon>
        <taxon>metagenomes</taxon>
        <taxon>ecological metagenomes</taxon>
    </lineage>
</organism>
<protein>
    <submittedName>
        <fullName evidence="1">Uncharacterized protein</fullName>
    </submittedName>
</protein>
<gene>
    <name evidence="1" type="ORF">LCGC14_1596880</name>
</gene>
<dbReference type="EMBL" id="LAZR01012754">
    <property type="protein sequence ID" value="KKM25247.1"/>
    <property type="molecule type" value="Genomic_DNA"/>
</dbReference>
<dbReference type="AlphaFoldDB" id="A0A0F9ICQ0"/>
<sequence>MWHNNAHLAQVMTVGAVLDFKNKPQVTHTQEWCYLFKPNTRPVWQFKRVIRIKE</sequence>
<name>A0A0F9ICQ0_9ZZZZ</name>
<proteinExistence type="predicted"/>
<reference evidence="1" key="1">
    <citation type="journal article" date="2015" name="Nature">
        <title>Complex archaea that bridge the gap between prokaryotes and eukaryotes.</title>
        <authorList>
            <person name="Spang A."/>
            <person name="Saw J.H."/>
            <person name="Jorgensen S.L."/>
            <person name="Zaremba-Niedzwiedzka K."/>
            <person name="Martijn J."/>
            <person name="Lind A.E."/>
            <person name="van Eijk R."/>
            <person name="Schleper C."/>
            <person name="Guy L."/>
            <person name="Ettema T.J."/>
        </authorList>
    </citation>
    <scope>NUCLEOTIDE SEQUENCE</scope>
</reference>
<evidence type="ECO:0000313" key="1">
    <source>
        <dbReference type="EMBL" id="KKM25247.1"/>
    </source>
</evidence>
<comment type="caution">
    <text evidence="1">The sequence shown here is derived from an EMBL/GenBank/DDBJ whole genome shotgun (WGS) entry which is preliminary data.</text>
</comment>